<dbReference type="SUPFAM" id="SSF54637">
    <property type="entry name" value="Thioesterase/thiol ester dehydrase-isomerase"/>
    <property type="match status" value="1"/>
</dbReference>
<dbReference type="InterPro" id="IPR050832">
    <property type="entry name" value="Bact_Acetyltransf"/>
</dbReference>
<evidence type="ECO:0000256" key="1">
    <source>
        <dbReference type="ARBA" id="ARBA00022679"/>
    </source>
</evidence>
<sequence>MAKTLTLISPQTPAQWQAYYQLRWQVLRAPWQQPPGSEQDELEQSSFHQMLLDPQGQVAAVGRLHQVDSDTAQVRYMAVAESWQGKGAGSRILQALEQQAVQLGMKYIILNARDSALAFYQRQGYRVVAAAPTQFGITHQRMQKQLCLAGSPADWQQWCQSLQQTWHRTIPLSAYMQLQIEQCDGYQLQCTAPLPPNINLHQTMFAGSIYTLATLTGWGMLYLQLQSLGLHGAQVLADANIRYLKPIRSQPTAVCKVAAVSGDLTPLAAGKRVKQQINVQLFAEGELCAEFSGLYAVLPE</sequence>
<reference evidence="4 5" key="1">
    <citation type="journal article" date="2012" name="J. Bacteriol.">
        <title>Genome Sequence of Extracellular-Protease-Producing Alishewanella jeotgali Isolated from Traditional Korean Fermented Seafood.</title>
        <authorList>
            <person name="Jung J."/>
            <person name="Chun J."/>
            <person name="Park W."/>
        </authorList>
    </citation>
    <scope>NUCLEOTIDE SEQUENCE [LARGE SCALE GENOMIC DNA]</scope>
    <source>
        <strain evidence="4 5">KCTC 22429</strain>
    </source>
</reference>
<dbReference type="EMBL" id="AHTH01000040">
    <property type="protein sequence ID" value="EHR40321.1"/>
    <property type="molecule type" value="Genomic_DNA"/>
</dbReference>
<dbReference type="PANTHER" id="PTHR43877">
    <property type="entry name" value="AMINOALKYLPHOSPHONATE N-ACETYLTRANSFERASE-RELATED-RELATED"/>
    <property type="match status" value="1"/>
</dbReference>
<evidence type="ECO:0000313" key="4">
    <source>
        <dbReference type="EMBL" id="EHR40321.1"/>
    </source>
</evidence>
<dbReference type="STRING" id="1129374.AJE_12418"/>
<name>H3ZGG4_9ALTE</name>
<dbReference type="Gene3D" id="3.40.630.30">
    <property type="match status" value="1"/>
</dbReference>
<keyword evidence="1 4" id="KW-0808">Transferase</keyword>
<proteinExistence type="predicted"/>
<dbReference type="GO" id="GO:0016747">
    <property type="term" value="F:acyltransferase activity, transferring groups other than amino-acyl groups"/>
    <property type="evidence" value="ECO:0007669"/>
    <property type="project" value="InterPro"/>
</dbReference>
<comment type="caution">
    <text evidence="4">The sequence shown here is derived from an EMBL/GenBank/DDBJ whole genome shotgun (WGS) entry which is preliminary data.</text>
</comment>
<dbReference type="CDD" id="cd04301">
    <property type="entry name" value="NAT_SF"/>
    <property type="match status" value="1"/>
</dbReference>
<evidence type="ECO:0000313" key="5">
    <source>
        <dbReference type="Proteomes" id="UP000012046"/>
    </source>
</evidence>
<dbReference type="InterPro" id="IPR029069">
    <property type="entry name" value="HotDog_dom_sf"/>
</dbReference>
<keyword evidence="5" id="KW-1185">Reference proteome</keyword>
<evidence type="ECO:0000259" key="3">
    <source>
        <dbReference type="PROSITE" id="PS51186"/>
    </source>
</evidence>
<dbReference type="NCBIfam" id="TIGR02447">
    <property type="entry name" value="yiiD_Cterm"/>
    <property type="match status" value="1"/>
</dbReference>
<dbReference type="Pfam" id="PF09500">
    <property type="entry name" value="YiiD_C"/>
    <property type="match status" value="1"/>
</dbReference>
<keyword evidence="2" id="KW-0012">Acyltransferase</keyword>
<dbReference type="InterPro" id="IPR016181">
    <property type="entry name" value="Acyl_CoA_acyltransferase"/>
</dbReference>
<organism evidence="4 5">
    <name type="scientific">Alishewanella jeotgali KCTC 22429</name>
    <dbReference type="NCBI Taxonomy" id="1129374"/>
    <lineage>
        <taxon>Bacteria</taxon>
        <taxon>Pseudomonadati</taxon>
        <taxon>Pseudomonadota</taxon>
        <taxon>Gammaproteobacteria</taxon>
        <taxon>Alteromonadales</taxon>
        <taxon>Alteromonadaceae</taxon>
        <taxon>Alishewanella</taxon>
    </lineage>
</organism>
<protein>
    <submittedName>
        <fullName evidence="4">Acetyltransferase</fullName>
    </submittedName>
</protein>
<dbReference type="PATRIC" id="fig|1129374.4.peg.2463"/>
<dbReference type="Proteomes" id="UP000012046">
    <property type="component" value="Unassembled WGS sequence"/>
</dbReference>
<feature type="domain" description="N-acetyltransferase" evidence="3">
    <location>
        <begin position="6"/>
        <end position="147"/>
    </location>
</feature>
<gene>
    <name evidence="4" type="ORF">AJE_12418</name>
</gene>
<dbReference type="AlphaFoldDB" id="H3ZGG4"/>
<dbReference type="Pfam" id="PF00583">
    <property type="entry name" value="Acetyltransf_1"/>
    <property type="match status" value="1"/>
</dbReference>
<dbReference type="eggNOG" id="COG1246">
    <property type="taxonomic scope" value="Bacteria"/>
</dbReference>
<dbReference type="InterPro" id="IPR000182">
    <property type="entry name" value="GNAT_dom"/>
</dbReference>
<dbReference type="RefSeq" id="WP_008951159.1">
    <property type="nucleotide sequence ID" value="NZ_AHTH01000040.1"/>
</dbReference>
<dbReference type="PROSITE" id="PS51186">
    <property type="entry name" value="GNAT"/>
    <property type="match status" value="1"/>
</dbReference>
<accession>H3ZGG4</accession>
<dbReference type="InterPro" id="IPR012660">
    <property type="entry name" value="YiiD_C"/>
</dbReference>
<dbReference type="SUPFAM" id="SSF55729">
    <property type="entry name" value="Acyl-CoA N-acyltransferases (Nat)"/>
    <property type="match status" value="1"/>
</dbReference>
<evidence type="ECO:0000256" key="2">
    <source>
        <dbReference type="ARBA" id="ARBA00023315"/>
    </source>
</evidence>
<dbReference type="Gene3D" id="3.10.129.10">
    <property type="entry name" value="Hotdog Thioesterase"/>
    <property type="match status" value="1"/>
</dbReference>